<reference evidence="4" key="1">
    <citation type="journal article" date="2019" name="Int. J. Syst. Evol. Microbiol.">
        <title>The Global Catalogue of Microorganisms (GCM) 10K type strain sequencing project: providing services to taxonomists for standard genome sequencing and annotation.</title>
        <authorList>
            <consortium name="The Broad Institute Genomics Platform"/>
            <consortium name="The Broad Institute Genome Sequencing Center for Infectious Disease"/>
            <person name="Wu L."/>
            <person name="Ma J."/>
        </authorList>
    </citation>
    <scope>NUCLEOTIDE SEQUENCE [LARGE SCALE GENOMIC DNA]</scope>
    <source>
        <strain evidence="4">CGMCC 1.16306</strain>
    </source>
</reference>
<gene>
    <name evidence="3" type="ORF">ACFO4N_14630</name>
</gene>
<sequence>MKRVIIVSFYSLVIVTVIFLLFVEWRGKNADAEKNNYSDADFYEKILGIKEKPPAKKVGKPHLIDAPLIMQLPELARGCEVTTLAMLLNQAGIHVNKMTLAKQIKKNPAPYRVVDGTVHFGDPEKGFVGNIYTYDEPGLGVYHGPIAALAERYLPNRVVDLTGKGFQAVEAQLDKGKPVWVIISTTYKKVPSAEWMTWDTPDGKVRVTRKEHAVLLTGYDKNAVYFNDPLVNEKNHAADKKDFIEAWRQFGGQAVTYR</sequence>
<name>A0ABV9GP28_9BACL</name>
<evidence type="ECO:0000256" key="1">
    <source>
        <dbReference type="SAM" id="Phobius"/>
    </source>
</evidence>
<dbReference type="InterPro" id="IPR039563">
    <property type="entry name" value="Peptidase_C39_single_dom"/>
</dbReference>
<evidence type="ECO:0000313" key="3">
    <source>
        <dbReference type="EMBL" id="MFC4619946.1"/>
    </source>
</evidence>
<evidence type="ECO:0000313" key="4">
    <source>
        <dbReference type="Proteomes" id="UP001596022"/>
    </source>
</evidence>
<keyword evidence="1" id="KW-1133">Transmembrane helix</keyword>
<dbReference type="Pfam" id="PF13529">
    <property type="entry name" value="Peptidase_C39_2"/>
    <property type="match status" value="1"/>
</dbReference>
<dbReference type="InterPro" id="IPR016997">
    <property type="entry name" value="UCP032442"/>
</dbReference>
<dbReference type="PIRSF" id="PIRSF032442">
    <property type="entry name" value="UCP032442"/>
    <property type="match status" value="1"/>
</dbReference>
<dbReference type="Gene3D" id="3.90.70.10">
    <property type="entry name" value="Cysteine proteinases"/>
    <property type="match status" value="1"/>
</dbReference>
<feature type="domain" description="Peptidase C39-like" evidence="2">
    <location>
        <begin position="65"/>
        <end position="229"/>
    </location>
</feature>
<accession>A0ABV9GP28</accession>
<evidence type="ECO:0000259" key="2">
    <source>
        <dbReference type="Pfam" id="PF13529"/>
    </source>
</evidence>
<keyword evidence="1" id="KW-0472">Membrane</keyword>
<dbReference type="RefSeq" id="WP_376847040.1">
    <property type="nucleotide sequence ID" value="NZ_JBHSFW010000014.1"/>
</dbReference>
<dbReference type="PANTHER" id="PTHR37806:SF1">
    <property type="entry name" value="PEPTIDASE C39-LIKE DOMAIN-CONTAINING PROTEIN"/>
    <property type="match status" value="1"/>
</dbReference>
<dbReference type="CDD" id="cd02549">
    <property type="entry name" value="Peptidase_C39A"/>
    <property type="match status" value="1"/>
</dbReference>
<organism evidence="3 4">
    <name type="scientific">Camelliibacillus cellulosilyticus</name>
    <dbReference type="NCBI Taxonomy" id="2174486"/>
    <lineage>
        <taxon>Bacteria</taxon>
        <taxon>Bacillati</taxon>
        <taxon>Bacillota</taxon>
        <taxon>Bacilli</taxon>
        <taxon>Bacillales</taxon>
        <taxon>Sporolactobacillaceae</taxon>
        <taxon>Camelliibacillus</taxon>
    </lineage>
</organism>
<dbReference type="InterPro" id="IPR039564">
    <property type="entry name" value="Peptidase_C39-like"/>
</dbReference>
<dbReference type="EMBL" id="JBHSFW010000014">
    <property type="protein sequence ID" value="MFC4619946.1"/>
    <property type="molecule type" value="Genomic_DNA"/>
</dbReference>
<dbReference type="Proteomes" id="UP001596022">
    <property type="component" value="Unassembled WGS sequence"/>
</dbReference>
<comment type="caution">
    <text evidence="3">The sequence shown here is derived from an EMBL/GenBank/DDBJ whole genome shotgun (WGS) entry which is preliminary data.</text>
</comment>
<proteinExistence type="predicted"/>
<dbReference type="PANTHER" id="PTHR37806">
    <property type="entry name" value="LMO0724 PROTEIN"/>
    <property type="match status" value="1"/>
</dbReference>
<keyword evidence="1" id="KW-0812">Transmembrane</keyword>
<protein>
    <submittedName>
        <fullName evidence="3">C39 family peptidase</fullName>
    </submittedName>
</protein>
<keyword evidence="4" id="KW-1185">Reference proteome</keyword>
<feature type="transmembrane region" description="Helical" evidence="1">
    <location>
        <begin position="6"/>
        <end position="25"/>
    </location>
</feature>